<dbReference type="InterPro" id="IPR011990">
    <property type="entry name" value="TPR-like_helical_dom_sf"/>
</dbReference>
<dbReference type="EMBL" id="CP122539">
    <property type="protein sequence ID" value="WGH76682.1"/>
    <property type="molecule type" value="Genomic_DNA"/>
</dbReference>
<evidence type="ECO:0008006" key="4">
    <source>
        <dbReference type="Google" id="ProtNLM"/>
    </source>
</evidence>
<evidence type="ECO:0000256" key="1">
    <source>
        <dbReference type="SAM" id="Coils"/>
    </source>
</evidence>
<dbReference type="Gene3D" id="1.25.40.10">
    <property type="entry name" value="Tetratricopeptide repeat domain"/>
    <property type="match status" value="2"/>
</dbReference>
<evidence type="ECO:0000313" key="3">
    <source>
        <dbReference type="Proteomes" id="UP001232001"/>
    </source>
</evidence>
<dbReference type="SMART" id="SM00028">
    <property type="entry name" value="TPR"/>
    <property type="match status" value="2"/>
</dbReference>
<proteinExistence type="predicted"/>
<name>A0ABY8L7T1_9FLAO</name>
<dbReference type="SUPFAM" id="SSF48452">
    <property type="entry name" value="TPR-like"/>
    <property type="match status" value="2"/>
</dbReference>
<accession>A0ABY8L7T1</accession>
<reference evidence="2 3" key="1">
    <citation type="submission" date="2023-04" db="EMBL/GenBank/DDBJ databases">
        <title>Tenacibaculum tangerinum sp. nov., isolated from sea tidal flat of South Korea.</title>
        <authorList>
            <person name="Lee S.H."/>
            <person name="Kim J.-J."/>
        </authorList>
    </citation>
    <scope>NUCLEOTIDE SEQUENCE [LARGE SCALE GENOMIC DNA]</scope>
    <source>
        <strain evidence="2 3">GRR-S3-23</strain>
    </source>
</reference>
<feature type="coiled-coil region" evidence="1">
    <location>
        <begin position="111"/>
        <end position="138"/>
    </location>
</feature>
<protein>
    <recommendedName>
        <fullName evidence="4">Tetratricopeptide repeat protein</fullName>
    </recommendedName>
</protein>
<dbReference type="Proteomes" id="UP001232001">
    <property type="component" value="Chromosome"/>
</dbReference>
<evidence type="ECO:0000313" key="2">
    <source>
        <dbReference type="EMBL" id="WGH76682.1"/>
    </source>
</evidence>
<dbReference type="InterPro" id="IPR019734">
    <property type="entry name" value="TPR_rpt"/>
</dbReference>
<keyword evidence="1" id="KW-0175">Coiled coil</keyword>
<organism evidence="2 3">
    <name type="scientific">Tenacibaculum tangerinum</name>
    <dbReference type="NCBI Taxonomy" id="3038772"/>
    <lineage>
        <taxon>Bacteria</taxon>
        <taxon>Pseudomonadati</taxon>
        <taxon>Bacteroidota</taxon>
        <taxon>Flavobacteriia</taxon>
        <taxon>Flavobacteriales</taxon>
        <taxon>Flavobacteriaceae</taxon>
        <taxon>Tenacibaculum</taxon>
    </lineage>
</organism>
<sequence length="256" mass="30236">MSKLRQTNNASYKTFAYAAIEYLKTREKQAVDVSFYNDSIHKYLSKIPKTRENYPILFDIHILLGNSNKRRELIEPALQNYVIAEDFALLANDIERIIKIKGNIALIYQDMEEFDKALDKGKQTLELIEKNKNKLAEKYYSSKYKKMSNVAAIYATLYKNDTLKNKYAADSSLHYYNTILRSKDFNFNDYYLGKVYYGIGTIYSLKRQLIKASFFLEKSLELFRKSKSQSYLYKGYYNNGYNYYMLNDIEKAKKTF</sequence>
<gene>
    <name evidence="2" type="ORF">P8625_05860</name>
</gene>
<dbReference type="RefSeq" id="WP_279652545.1">
    <property type="nucleotide sequence ID" value="NZ_CP122539.1"/>
</dbReference>
<keyword evidence="3" id="KW-1185">Reference proteome</keyword>